<dbReference type="STRING" id="318479.A0A0N4UHD8"/>
<dbReference type="Gene3D" id="3.40.33.10">
    <property type="entry name" value="CAP"/>
    <property type="match status" value="3"/>
</dbReference>
<reference evidence="2 4" key="2">
    <citation type="submission" date="2018-11" db="EMBL/GenBank/DDBJ databases">
        <authorList>
            <consortium name="Pathogen Informatics"/>
        </authorList>
    </citation>
    <scope>NUCLEOTIDE SEQUENCE [LARGE SCALE GENOMIC DNA]</scope>
</reference>
<dbReference type="SMART" id="SM00198">
    <property type="entry name" value="SCP"/>
    <property type="match status" value="1"/>
</dbReference>
<dbReference type="Proteomes" id="UP000274756">
    <property type="component" value="Unassembled WGS sequence"/>
</dbReference>
<dbReference type="EMBL" id="UYYG01000024">
    <property type="protein sequence ID" value="VDN51569.1"/>
    <property type="molecule type" value="Genomic_DNA"/>
</dbReference>
<evidence type="ECO:0000313" key="4">
    <source>
        <dbReference type="Proteomes" id="UP000274756"/>
    </source>
</evidence>
<evidence type="ECO:0000313" key="2">
    <source>
        <dbReference type="EMBL" id="VDN51569.1"/>
    </source>
</evidence>
<accession>A0A0N4UHD8</accession>
<dbReference type="PANTHER" id="PTHR10334">
    <property type="entry name" value="CYSTEINE-RICH SECRETORY PROTEIN-RELATED"/>
    <property type="match status" value="1"/>
</dbReference>
<sequence>MQFEEIYDKILQTLGSFAYETWLDKIHCESNITDNLQESIVEFHNEMRSDLARGDFDGYESGTNIYTMRWNCNLAKLAQERANSCGRTKELDYFSGKIGEVTYQQLANESKNNDDYFNEAMDYWSNATEPLNQSELYKVGPACETWKDCSTYKESVCYFDSKLCDFHSGKEIHDSFDTFLASNGTIDIPNLEEHTTTFSINSSHGNINDSENDNVKYNGDRVAQWVVAQLGAPMLRFVAAQSCNKKSISDDLRADILFIHNVIRSQLAYGDFKSLPSGSNIYSLKWSCELERLAQQNADFSIETCKMSRKQDAHIPFETGQNIFKIKTNESFNTDHWFDKALDFWTNETRESHEVAQILYGKTLLIGCGIRKCRESEVVIVCQYWPKATPGPLYRQGSSCETGNYCDAYNQSSCDSEMSLCQVASDFTFPDPLHALPLQTTPITEVPNIENVTYTPTTEMSISSETLEKIVLKQYNCHDTKLLTSYRSLLKMKHEEYRKKAAKGIITLHNFENIEEDFFFKLDWNCELEKEAQKEAERCALPPHDAKHKYYRTIIHNFEFGNLADFLDQKIDYAISNWWGNITDYDNINIAQFEATEIGCGIASCIDENLQMVIDIVCRYWPTTNPNELYNYAISCERNEHCDLLPNSFCDTNLGICVEGEARKKSSVKKSLDDE</sequence>
<evidence type="ECO:0000259" key="1">
    <source>
        <dbReference type="SMART" id="SM00198"/>
    </source>
</evidence>
<keyword evidence="4" id="KW-1185">Reference proteome</keyword>
<dbReference type="AlphaFoldDB" id="A0A0N4UHD8"/>
<dbReference type="OrthoDB" id="5791600at2759"/>
<dbReference type="SUPFAM" id="SSF55797">
    <property type="entry name" value="PR-1-like"/>
    <property type="match status" value="3"/>
</dbReference>
<evidence type="ECO:0000313" key="5">
    <source>
        <dbReference type="WBParaSite" id="DME_0000696301-mRNA-1"/>
    </source>
</evidence>
<gene>
    <name evidence="2" type="ORF">DME_LOCUS1542</name>
</gene>
<dbReference type="InterPro" id="IPR014044">
    <property type="entry name" value="CAP_dom"/>
</dbReference>
<dbReference type="Pfam" id="PF00188">
    <property type="entry name" value="CAP"/>
    <property type="match status" value="3"/>
</dbReference>
<name>A0A0N4UHD8_DRAME</name>
<dbReference type="InterPro" id="IPR035940">
    <property type="entry name" value="CAP_sf"/>
</dbReference>
<dbReference type="InterPro" id="IPR001283">
    <property type="entry name" value="CRISP-related"/>
</dbReference>
<proteinExistence type="predicted"/>
<feature type="domain" description="SCP" evidence="1">
    <location>
        <begin position="251"/>
        <end position="391"/>
    </location>
</feature>
<evidence type="ECO:0000313" key="3">
    <source>
        <dbReference type="Proteomes" id="UP000038040"/>
    </source>
</evidence>
<dbReference type="CDD" id="cd05380">
    <property type="entry name" value="CAP_euk"/>
    <property type="match status" value="3"/>
</dbReference>
<dbReference type="Proteomes" id="UP000038040">
    <property type="component" value="Unplaced"/>
</dbReference>
<organism evidence="3 5">
    <name type="scientific">Dracunculus medinensis</name>
    <name type="common">Guinea worm</name>
    <dbReference type="NCBI Taxonomy" id="318479"/>
    <lineage>
        <taxon>Eukaryota</taxon>
        <taxon>Metazoa</taxon>
        <taxon>Ecdysozoa</taxon>
        <taxon>Nematoda</taxon>
        <taxon>Chromadorea</taxon>
        <taxon>Rhabditida</taxon>
        <taxon>Spirurina</taxon>
        <taxon>Dracunculoidea</taxon>
        <taxon>Dracunculidae</taxon>
        <taxon>Dracunculus</taxon>
    </lineage>
</organism>
<protein>
    <submittedName>
        <fullName evidence="5">SCP domain-containing protein</fullName>
    </submittedName>
</protein>
<reference evidence="5" key="1">
    <citation type="submission" date="2016-04" db="UniProtKB">
        <authorList>
            <consortium name="WormBaseParasite"/>
        </authorList>
    </citation>
    <scope>IDENTIFICATION</scope>
</reference>
<dbReference type="WBParaSite" id="DME_0000696301-mRNA-1">
    <property type="protein sequence ID" value="DME_0000696301-mRNA-1"/>
    <property type="gene ID" value="DME_0000696301"/>
</dbReference>